<name>A0A1D2N9W2_ORCCI</name>
<dbReference type="Pfam" id="PF00041">
    <property type="entry name" value="fn3"/>
    <property type="match status" value="1"/>
</dbReference>
<evidence type="ECO:0000259" key="1">
    <source>
        <dbReference type="PROSITE" id="PS50853"/>
    </source>
</evidence>
<dbReference type="InterPro" id="IPR036116">
    <property type="entry name" value="FN3_sf"/>
</dbReference>
<keyword evidence="3" id="KW-1185">Reference proteome</keyword>
<feature type="domain" description="Fibronectin type-III" evidence="1">
    <location>
        <begin position="16"/>
        <end position="95"/>
    </location>
</feature>
<dbReference type="PROSITE" id="PS50853">
    <property type="entry name" value="FN3"/>
    <property type="match status" value="1"/>
</dbReference>
<organism evidence="2 3">
    <name type="scientific">Orchesella cincta</name>
    <name type="common">Springtail</name>
    <name type="synonym">Podura cincta</name>
    <dbReference type="NCBI Taxonomy" id="48709"/>
    <lineage>
        <taxon>Eukaryota</taxon>
        <taxon>Metazoa</taxon>
        <taxon>Ecdysozoa</taxon>
        <taxon>Arthropoda</taxon>
        <taxon>Hexapoda</taxon>
        <taxon>Collembola</taxon>
        <taxon>Entomobryomorpha</taxon>
        <taxon>Entomobryoidea</taxon>
        <taxon>Orchesellidae</taxon>
        <taxon>Orchesellinae</taxon>
        <taxon>Orchesella</taxon>
    </lineage>
</organism>
<keyword evidence="2" id="KW-0675">Receptor</keyword>
<dbReference type="EMBL" id="LJIJ01000126">
    <property type="protein sequence ID" value="ODN02042.1"/>
    <property type="molecule type" value="Genomic_DNA"/>
</dbReference>
<proteinExistence type="predicted"/>
<accession>A0A1D2N9W2</accession>
<dbReference type="AlphaFoldDB" id="A0A1D2N9W2"/>
<dbReference type="InterPro" id="IPR003961">
    <property type="entry name" value="FN3_dom"/>
</dbReference>
<dbReference type="Gene3D" id="2.60.40.10">
    <property type="entry name" value="Immunoglobulins"/>
    <property type="match status" value="1"/>
</dbReference>
<dbReference type="SUPFAM" id="SSF49265">
    <property type="entry name" value="Fibronectin type III"/>
    <property type="match status" value="1"/>
</dbReference>
<evidence type="ECO:0000313" key="3">
    <source>
        <dbReference type="Proteomes" id="UP000094527"/>
    </source>
</evidence>
<dbReference type="Proteomes" id="UP000094527">
    <property type="component" value="Unassembled WGS sequence"/>
</dbReference>
<protein>
    <submittedName>
        <fullName evidence="2">Receptor-type tyrosine-protein phosphatase delta</fullName>
    </submittedName>
</protein>
<reference evidence="2 3" key="1">
    <citation type="journal article" date="2016" name="Genome Biol. Evol.">
        <title>Gene Family Evolution Reflects Adaptation to Soil Environmental Stressors in the Genome of the Collembolan Orchesella cincta.</title>
        <authorList>
            <person name="Faddeeva-Vakhrusheva A."/>
            <person name="Derks M.F."/>
            <person name="Anvar S.Y."/>
            <person name="Agamennone V."/>
            <person name="Suring W."/>
            <person name="Smit S."/>
            <person name="van Straalen N.M."/>
            <person name="Roelofs D."/>
        </authorList>
    </citation>
    <scope>NUCLEOTIDE SEQUENCE [LARGE SCALE GENOMIC DNA]</scope>
    <source>
        <tissue evidence="2">Mixed pool</tissue>
    </source>
</reference>
<comment type="caution">
    <text evidence="2">The sequence shown here is derived from an EMBL/GenBank/DDBJ whole genome shotgun (WGS) entry which is preliminary data.</text>
</comment>
<sequence>MKILCISCTQQVPSAAPSDVTCSSSTAHSVTVSWEPPSRKHAHGNIVSFRVVLEVMPDDDGFPISYYFSGANPTSGKSIFLLLFCLNYVDSYLFT</sequence>
<dbReference type="InterPro" id="IPR013783">
    <property type="entry name" value="Ig-like_fold"/>
</dbReference>
<evidence type="ECO:0000313" key="2">
    <source>
        <dbReference type="EMBL" id="ODN02042.1"/>
    </source>
</evidence>
<gene>
    <name evidence="2" type="ORF">Ocin01_04634</name>
</gene>
<dbReference type="CDD" id="cd00063">
    <property type="entry name" value="FN3"/>
    <property type="match status" value="1"/>
</dbReference>